<protein>
    <submittedName>
        <fullName evidence="4">Histone deacetylase</fullName>
    </submittedName>
</protein>
<dbReference type="GO" id="GO:0016787">
    <property type="term" value="F:hydrolase activity"/>
    <property type="evidence" value="ECO:0007669"/>
    <property type="project" value="UniProtKB-KW"/>
</dbReference>
<reference evidence="4 5" key="1">
    <citation type="submission" date="2019-11" db="EMBL/GenBank/DDBJ databases">
        <title>P. haliotis isolates from Z. marina roots.</title>
        <authorList>
            <person name="Cohen M."/>
            <person name="Jospin G."/>
            <person name="Eisen J.A."/>
            <person name="Coil D.A."/>
        </authorList>
    </citation>
    <scope>NUCLEOTIDE SEQUENCE [LARGE SCALE GENOMIC DNA]</scope>
    <source>
        <strain evidence="4 5">UCD-MCMsp1aY</strain>
    </source>
</reference>
<dbReference type="SUPFAM" id="SSF52768">
    <property type="entry name" value="Arginase/deacetylase"/>
    <property type="match status" value="1"/>
</dbReference>
<evidence type="ECO:0000256" key="2">
    <source>
        <dbReference type="ARBA" id="ARBA00022801"/>
    </source>
</evidence>
<accession>A0A6N8F9R0</accession>
<dbReference type="RefSeq" id="WP_155694351.1">
    <property type="nucleotide sequence ID" value="NZ_WOCD01000001.1"/>
</dbReference>
<dbReference type="PRINTS" id="PR01270">
    <property type="entry name" value="HDASUPER"/>
</dbReference>
<dbReference type="AlphaFoldDB" id="A0A6N8F9R0"/>
<dbReference type="EMBL" id="WOCD01000001">
    <property type="protein sequence ID" value="MUH71542.1"/>
    <property type="molecule type" value="Genomic_DNA"/>
</dbReference>
<comment type="similarity">
    <text evidence="1">Belongs to the histone deacetylase family.</text>
</comment>
<dbReference type="GO" id="GO:0004407">
    <property type="term" value="F:histone deacetylase activity"/>
    <property type="evidence" value="ECO:0007669"/>
    <property type="project" value="InterPro"/>
</dbReference>
<dbReference type="Gene3D" id="3.40.800.20">
    <property type="entry name" value="Histone deacetylase domain"/>
    <property type="match status" value="1"/>
</dbReference>
<dbReference type="InterPro" id="IPR037138">
    <property type="entry name" value="His_deacetylse_dom_sf"/>
</dbReference>
<keyword evidence="5" id="KW-1185">Reference proteome</keyword>
<dbReference type="InterPro" id="IPR023696">
    <property type="entry name" value="Ureohydrolase_dom_sf"/>
</dbReference>
<dbReference type="GO" id="GO:0040029">
    <property type="term" value="P:epigenetic regulation of gene expression"/>
    <property type="evidence" value="ECO:0007669"/>
    <property type="project" value="TreeGrafter"/>
</dbReference>
<dbReference type="Proteomes" id="UP000439994">
    <property type="component" value="Unassembled WGS sequence"/>
</dbReference>
<dbReference type="InterPro" id="IPR000286">
    <property type="entry name" value="HDACs"/>
</dbReference>
<sequence length="303" mass="34201">MKQLQTVFHPIYSQLTLPKNHRFPIDKYQFLHDKSRAEFSDSIYVNEVESPVTKETLGLIHSKEYIESFLTGNIDPKAMKRIGFNWSQQFVDRTRYAVAGTIKTARLALEHNIAVNFTGGYHHAHPTFGSGFCVFNDLSIAAKVAIEESLASRVLIFDCDVHQGDGTATCVEDEQSIFSLSIHCEKNFPSRKQQSDFDLGLEKHLLDKEYLTHVKDALLSALVAFKPDFIIYDAGVDIHVNDDLGLLDISTEGIYQRDKMVFETARAHNIPIMAVIGGGYQRDISALTEVHFQLIKAAHHTFL</sequence>
<dbReference type="InterPro" id="IPR044150">
    <property type="entry name" value="HDAC_classIV"/>
</dbReference>
<name>A0A6N8F9R0_9GAMM</name>
<dbReference type="Pfam" id="PF00850">
    <property type="entry name" value="Hist_deacetyl"/>
    <property type="match status" value="1"/>
</dbReference>
<evidence type="ECO:0000259" key="3">
    <source>
        <dbReference type="Pfam" id="PF00850"/>
    </source>
</evidence>
<evidence type="ECO:0000313" key="4">
    <source>
        <dbReference type="EMBL" id="MUH71542.1"/>
    </source>
</evidence>
<feature type="domain" description="Histone deacetylase" evidence="3">
    <location>
        <begin position="47"/>
        <end position="284"/>
    </location>
</feature>
<evidence type="ECO:0000313" key="5">
    <source>
        <dbReference type="Proteomes" id="UP000439994"/>
    </source>
</evidence>
<dbReference type="PANTHER" id="PTHR10625:SF19">
    <property type="entry name" value="HISTONE DEACETYLASE 12"/>
    <property type="match status" value="1"/>
</dbReference>
<dbReference type="InterPro" id="IPR023801">
    <property type="entry name" value="His_deacetylse_dom"/>
</dbReference>
<gene>
    <name evidence="4" type="ORF">GNP35_02920</name>
</gene>
<dbReference type="CDD" id="cd09993">
    <property type="entry name" value="HDAC_classIV"/>
    <property type="match status" value="1"/>
</dbReference>
<keyword evidence="2" id="KW-0378">Hydrolase</keyword>
<dbReference type="OrthoDB" id="9808367at2"/>
<evidence type="ECO:0000256" key="1">
    <source>
        <dbReference type="ARBA" id="ARBA00005947"/>
    </source>
</evidence>
<dbReference type="PANTHER" id="PTHR10625">
    <property type="entry name" value="HISTONE DEACETYLASE HDAC1-RELATED"/>
    <property type="match status" value="1"/>
</dbReference>
<proteinExistence type="inferred from homology"/>
<comment type="caution">
    <text evidence="4">The sequence shown here is derived from an EMBL/GenBank/DDBJ whole genome shotgun (WGS) entry which is preliminary data.</text>
</comment>
<organism evidence="4 5">
    <name type="scientific">Psychrosphaera haliotis</name>
    <dbReference type="NCBI Taxonomy" id="555083"/>
    <lineage>
        <taxon>Bacteria</taxon>
        <taxon>Pseudomonadati</taxon>
        <taxon>Pseudomonadota</taxon>
        <taxon>Gammaproteobacteria</taxon>
        <taxon>Alteromonadales</taxon>
        <taxon>Pseudoalteromonadaceae</taxon>
        <taxon>Psychrosphaera</taxon>
    </lineage>
</organism>